<keyword evidence="2" id="KW-0862">Zinc</keyword>
<keyword evidence="5" id="KW-0175">Coiled coil</keyword>
<feature type="region of interest" description="Disordered" evidence="6">
    <location>
        <begin position="1221"/>
        <end position="1260"/>
    </location>
</feature>
<sequence>MWMRNYPAFFKDQKSKMIRLALCPLLFGISDNLPMAWVKIFVNPEVLKPERIHQPLTSLEMETYEAAEVIFDRCAVLTLMMVKDLKEILNFIYDIEERSARKGFIDVNYALEKLPQLKVFPSIWNPIRRDYEKKKRRAQILILYFFKTIHHQVVHYGRDGQDKAELVREAVEKRARKQRRTSGESKSALAHTALREGRLTTALQLFEEALTLNPFSSQDYCSRAETYIKMEKFVNALPDCWRAMALDQNCVSKSCYQATRCYYELDNLERAFGMNELAMDLCKDPEERKLIEAQGLSIQKAKAEKKVYKYRGTPESELDTVEDDKTSVVFRKLQCEGSKLYQSKKFSEAADKFHEALEMISSFGLEALETQLEDSLILNYCYGLACVRTGIFSNLQRAIEKFNYVICHSTDFPAAHYGLGLAYKSLNRFPDALVEFQRAMDGRKKSQQLQWPQTVIPLEETDPGSLQHLLKNLMRECRHPPKPDAICRYHSDADNSRAEIYESDPDYKGFIRLLCNCKCCIEFHSNCWKTFRHNMGKHIDKEMLDKECPTPNCWGVIINITRLRPDMDHPIEMTSSKKIEAAPHICKPMVKIKTTNALKLQKKAEKKLLRKERREELRQMKAEEKRIEEEEENLALDSHSEARNYGDEENALRNLNAANQKCMVLMEKEPDALTESKTKQKVTKPKKKKEKTKQVLTFDLQFSADKDKELLGVNSLDCDGDYINQPGLMGSPPRVAGLAHSSMATALGSSGGGLGGPASLLPTPMVATRATRAASLGNGLLPLPLRPQPAVDVFMQNLIECLVTVLQGGPQDIDSSIVRDIVGSAPSETQARVARAGGVSAFLGAQPQFVVAAGRVGLAKGGPGILSSGPSVAMGTSTTMQTMMPNIKDFGTGLLETPTATFSMGSKDAGGVAGHGAWNLGVSSQQQQQQQSLKQQKGLLGSFPQTAQGVRNFLTENLKMHGTLNPSAQEFVPGVRKNSLTNESKAQSTAGMSNGQEVTEDDEGGDDDDGEDDSGEFVTVTHKKNSKSLKAGNSIPMVSWSSQNGIMNNMSSVLGVNNLVSRTALNSSNSVFNNSLPTPSSSLSSSSNGVYPDLKLSNSVAALSSSSLSSTSAASAVGSSSSTTATFAMPAPPAPLSTSIIGVGAGRRRSPSDASSTLSEEVRASSPASSASLLSQGSSNSNPASSSTSQGGVCPPQPLKGSGLNLPKRSKRRDLLKEKLASLSGSSQQQGQGQSQGRSVTGASSASTPHNVSFPFSSSVKRAEVADDIDSIDSGNSGDKGGACERDSGIFLGRHKNVFRANNINDIDDEATSTKSGERKLESLWTDVPGSDAFVGYRDEPDPDVNKMSLLDADPFFPGVYDYGSSLEALSNSSEGGRGGGGGVSKFEAGDLGEKSSPLQAVVGQRRRESRVLRNLGLSSHSPSPPPLASSTTLQDRGEMSPFKKPAPLSNDTTAATTTTTTATGSGVLFDTRATTARDSGSLFDSSGNFRPALDADFYSSSSLDSSVDCLKGLSRGVYDRDPWAKKPSESSTAKTKSKFGLGDALYGNIESSNSKTKSKFGLGDALYGNIESSNSKTNSKFGLGDALYGDSDALSNEDPYYPSSQDFGSGPTTFGYHQQVSAEEFFEGSSLDSLHSSVFSAPGVAHADRNTWSPLNSDPHGHSSWSPLNSDPEGQGSAGYHQSWPSRFGHGKVKDGDHDDEENPISSAMSKKKSAALGLFSSRGGFRLSPSTATSETSSSSSLAAAAAAAAAQKSVSTATASVNTELTGEKLKALQLKFYEVKEERDSLRGKLRQEQDQKEFEKSQRQECQERLSELNSSIEKQQKALEESSRYAKAVEQERDNLTQALKEMTDKASQLDEIKGQLQRETMKVKSYEKQILNLHLQATLNNLKLRRKEACSHVSKIEGLILRIRNSEQIEDPELVAKQGEWEAYVEGCERAIEEIIETCRVHFKSLEEGQSLEELLPLKTPNLPPVPKPPSEQSMIGRPRAQVQPAKDDVSAGAASQTETAEDDESAFLKMVFQESAGPKPEKPSQPGPAEAPPPLRLPPGLPRRPLSQGPIPLNQPGLTSLSTRPLAPSTSSVGSAGLASIKLPSGQHVPRPSLASIAATMVPQSSTHQSQAPGHQRSGQPQQMSVFERLVQTIQETFPDQTRFQIQRIIEDLRRDNGGSLARFSFDTLAGCIVERIVDGDAGNASQSQHLQHRGRHRDLRPGSPTEMTCTICHDSTEPGSGQEVRVLDCGHRFHEECIQSWLRVNQTCPNCRSHSLLEEDFPSLRK</sequence>
<dbReference type="CDD" id="cd16454">
    <property type="entry name" value="RING-H2_PA-TM-RING"/>
    <property type="match status" value="1"/>
</dbReference>
<feature type="region of interest" description="Disordered" evidence="6">
    <location>
        <begin position="977"/>
        <end position="1016"/>
    </location>
</feature>
<feature type="region of interest" description="Disordered" evidence="6">
    <location>
        <begin position="1789"/>
        <end position="1808"/>
    </location>
</feature>
<feature type="region of interest" description="Disordered" evidence="6">
    <location>
        <begin position="1138"/>
        <end position="1209"/>
    </location>
</feature>
<feature type="compositionally biased region" description="Low complexity" evidence="6">
    <location>
        <begin position="1224"/>
        <end position="1237"/>
    </location>
</feature>
<dbReference type="Gene3D" id="3.30.40.10">
    <property type="entry name" value="Zinc/RING finger domain, C3HC4 (zinc finger)"/>
    <property type="match status" value="1"/>
</dbReference>
<feature type="compositionally biased region" description="Polar residues" evidence="6">
    <location>
        <begin position="1603"/>
        <end position="1615"/>
    </location>
</feature>
<dbReference type="GO" id="GO:0005737">
    <property type="term" value="C:cytoplasm"/>
    <property type="evidence" value="ECO:0007669"/>
    <property type="project" value="UniProtKB-ARBA"/>
</dbReference>
<dbReference type="UniPathway" id="UPA00143"/>
<feature type="repeat" description="TPR" evidence="4">
    <location>
        <begin position="413"/>
        <end position="446"/>
    </location>
</feature>
<dbReference type="PROSITE" id="PS50089">
    <property type="entry name" value="ZF_RING_2"/>
    <property type="match status" value="1"/>
</dbReference>
<dbReference type="SMART" id="SM00184">
    <property type="entry name" value="RING"/>
    <property type="match status" value="1"/>
</dbReference>
<comment type="caution">
    <text evidence="8">The sequence shown here is derived from an EMBL/GenBank/DDBJ whole genome shotgun (WGS) entry which is preliminary data.</text>
</comment>
<feature type="repeat" description="TPR" evidence="4">
    <location>
        <begin position="183"/>
        <end position="216"/>
    </location>
</feature>
<evidence type="ECO:0000313" key="9">
    <source>
        <dbReference type="Proteomes" id="UP000271974"/>
    </source>
</evidence>
<feature type="compositionally biased region" description="Pro residues" evidence="6">
    <location>
        <begin position="2035"/>
        <end position="2054"/>
    </location>
</feature>
<proteinExistence type="predicted"/>
<evidence type="ECO:0000256" key="6">
    <source>
        <dbReference type="SAM" id="MobiDB-lite"/>
    </source>
</evidence>
<accession>A0A3S0ZN07</accession>
<dbReference type="Pfam" id="PF13639">
    <property type="entry name" value="zf-RING_2"/>
    <property type="match status" value="1"/>
</dbReference>
<reference evidence="8 9" key="1">
    <citation type="submission" date="2019-01" db="EMBL/GenBank/DDBJ databases">
        <title>A draft genome assembly of the solar-powered sea slug Elysia chlorotica.</title>
        <authorList>
            <person name="Cai H."/>
            <person name="Li Q."/>
            <person name="Fang X."/>
            <person name="Li J."/>
            <person name="Curtis N.E."/>
            <person name="Altenburger A."/>
            <person name="Shibata T."/>
            <person name="Feng M."/>
            <person name="Maeda T."/>
            <person name="Schwartz J.A."/>
            <person name="Shigenobu S."/>
            <person name="Lundholm N."/>
            <person name="Nishiyama T."/>
            <person name="Yang H."/>
            <person name="Hasebe M."/>
            <person name="Li S."/>
            <person name="Pierce S.K."/>
            <person name="Wang J."/>
        </authorList>
    </citation>
    <scope>NUCLEOTIDE SEQUENCE [LARGE SCALE GENOMIC DNA]</scope>
    <source>
        <strain evidence="8">EC2010</strain>
        <tissue evidence="8">Whole organism of an adult</tissue>
    </source>
</reference>
<dbReference type="GO" id="GO:0016567">
    <property type="term" value="P:protein ubiquitination"/>
    <property type="evidence" value="ECO:0007669"/>
    <property type="project" value="UniProtKB-UniPathway"/>
</dbReference>
<feature type="region of interest" description="Disordered" evidence="6">
    <location>
        <begin position="1651"/>
        <end position="1714"/>
    </location>
</feature>
<feature type="compositionally biased region" description="Polar residues" evidence="6">
    <location>
        <begin position="1238"/>
        <end position="1260"/>
    </location>
</feature>
<keyword evidence="1 3" id="KW-0479">Metal-binding</keyword>
<dbReference type="EMBL" id="RQTK01000329">
    <property type="protein sequence ID" value="RUS81577.1"/>
    <property type="molecule type" value="Genomic_DNA"/>
</dbReference>
<evidence type="ECO:0000256" key="3">
    <source>
        <dbReference type="PROSITE-ProRule" id="PRU00175"/>
    </source>
</evidence>
<organism evidence="8 9">
    <name type="scientific">Elysia chlorotica</name>
    <name type="common">Eastern emerald elysia</name>
    <name type="synonym">Sea slug</name>
    <dbReference type="NCBI Taxonomy" id="188477"/>
    <lineage>
        <taxon>Eukaryota</taxon>
        <taxon>Metazoa</taxon>
        <taxon>Spiralia</taxon>
        <taxon>Lophotrochozoa</taxon>
        <taxon>Mollusca</taxon>
        <taxon>Gastropoda</taxon>
        <taxon>Heterobranchia</taxon>
        <taxon>Euthyneura</taxon>
        <taxon>Panpulmonata</taxon>
        <taxon>Sacoglossa</taxon>
        <taxon>Placobranchoidea</taxon>
        <taxon>Plakobranchidae</taxon>
        <taxon>Elysia</taxon>
    </lineage>
</organism>
<dbReference type="Pfam" id="PF19179">
    <property type="entry name" value="TTC3_DZIP3_dom"/>
    <property type="match status" value="1"/>
</dbReference>
<dbReference type="Gene3D" id="1.25.40.10">
    <property type="entry name" value="Tetratricopeptide repeat domain"/>
    <property type="match status" value="2"/>
</dbReference>
<dbReference type="PANTHER" id="PTHR17550:SF4">
    <property type="entry name" value="E3 UBIQUITIN-PROTEIN LIGASE TTC3"/>
    <property type="match status" value="1"/>
</dbReference>
<dbReference type="SUPFAM" id="SSF48452">
    <property type="entry name" value="TPR-like"/>
    <property type="match status" value="2"/>
</dbReference>
<feature type="compositionally biased region" description="Polar residues" evidence="6">
    <location>
        <begin position="2114"/>
        <end position="2134"/>
    </location>
</feature>
<protein>
    <recommendedName>
        <fullName evidence="7">RING-type domain-containing protein</fullName>
    </recommendedName>
</protein>
<dbReference type="SUPFAM" id="SSF57850">
    <property type="entry name" value="RING/U-box"/>
    <property type="match status" value="1"/>
</dbReference>
<evidence type="ECO:0000256" key="5">
    <source>
        <dbReference type="SAM" id="Coils"/>
    </source>
</evidence>
<evidence type="ECO:0000256" key="2">
    <source>
        <dbReference type="ARBA" id="ARBA00022833"/>
    </source>
</evidence>
<feature type="compositionally biased region" description="Polar residues" evidence="6">
    <location>
        <begin position="978"/>
        <end position="997"/>
    </location>
</feature>
<dbReference type="OrthoDB" id="8062037at2759"/>
<gene>
    <name evidence="8" type="ORF">EGW08_010651</name>
</gene>
<keyword evidence="4" id="KW-0802">TPR repeat</keyword>
<keyword evidence="9" id="KW-1185">Reference proteome</keyword>
<feature type="coiled-coil region" evidence="5">
    <location>
        <begin position="603"/>
        <end position="637"/>
    </location>
</feature>
<evidence type="ECO:0000313" key="8">
    <source>
        <dbReference type="EMBL" id="RUS81577.1"/>
    </source>
</evidence>
<name>A0A3S0ZN07_ELYCH</name>
<feature type="domain" description="RING-type" evidence="7">
    <location>
        <begin position="2222"/>
        <end position="2265"/>
    </location>
</feature>
<evidence type="ECO:0000256" key="4">
    <source>
        <dbReference type="PROSITE-ProRule" id="PRU00339"/>
    </source>
</evidence>
<dbReference type="Proteomes" id="UP000271974">
    <property type="component" value="Unassembled WGS sequence"/>
</dbReference>
<feature type="region of interest" description="Disordered" evidence="6">
    <location>
        <begin position="1371"/>
        <end position="1460"/>
    </location>
</feature>
<feature type="region of interest" description="Disordered" evidence="6">
    <location>
        <begin position="2027"/>
        <end position="2087"/>
    </location>
</feature>
<dbReference type="PANTHER" id="PTHR17550">
    <property type="entry name" value="E3 UBIQUITIN-PROTEIN LIGASE TTC3"/>
    <property type="match status" value="1"/>
</dbReference>
<dbReference type="InterPro" id="IPR019734">
    <property type="entry name" value="TPR_rpt"/>
</dbReference>
<feature type="compositionally biased region" description="Low complexity" evidence="6">
    <location>
        <begin position="1165"/>
        <end position="1192"/>
    </location>
</feature>
<feature type="compositionally biased region" description="Polar residues" evidence="6">
    <location>
        <begin position="2068"/>
        <end position="2086"/>
    </location>
</feature>
<keyword evidence="1 3" id="KW-0863">Zinc-finger</keyword>
<evidence type="ECO:0000259" key="7">
    <source>
        <dbReference type="PROSITE" id="PS50089"/>
    </source>
</evidence>
<evidence type="ECO:0000256" key="1">
    <source>
        <dbReference type="ARBA" id="ARBA00022771"/>
    </source>
</evidence>
<dbReference type="GO" id="GO:0008270">
    <property type="term" value="F:zinc ion binding"/>
    <property type="evidence" value="ECO:0007669"/>
    <property type="project" value="UniProtKB-KW"/>
</dbReference>
<dbReference type="PROSITE" id="PS50005">
    <property type="entry name" value="TPR"/>
    <property type="match status" value="2"/>
</dbReference>
<dbReference type="InterPro" id="IPR043866">
    <property type="entry name" value="TTC3/DZIP3_dom"/>
</dbReference>
<dbReference type="InterPro" id="IPR011990">
    <property type="entry name" value="TPR-like_helical_dom_sf"/>
</dbReference>
<dbReference type="InterPro" id="IPR013083">
    <property type="entry name" value="Znf_RING/FYVE/PHD"/>
</dbReference>
<dbReference type="STRING" id="188477.A0A3S0ZN07"/>
<feature type="region of interest" description="Disordered" evidence="6">
    <location>
        <begin position="2112"/>
        <end position="2134"/>
    </location>
</feature>
<feature type="region of interest" description="Disordered" evidence="6">
    <location>
        <begin position="1966"/>
        <end position="2015"/>
    </location>
</feature>
<dbReference type="InterPro" id="IPR001841">
    <property type="entry name" value="Znf_RING"/>
</dbReference>
<feature type="compositionally biased region" description="Acidic residues" evidence="6">
    <location>
        <begin position="998"/>
        <end position="1015"/>
    </location>
</feature>
<dbReference type="SMART" id="SM00028">
    <property type="entry name" value="TPR"/>
    <property type="match status" value="4"/>
</dbReference>
<feature type="region of interest" description="Disordered" evidence="6">
    <location>
        <begin position="1595"/>
        <end position="1615"/>
    </location>
</feature>